<dbReference type="InterPro" id="IPR016181">
    <property type="entry name" value="Acyl_CoA_acyltransferase"/>
</dbReference>
<comment type="caution">
    <text evidence="3">The sequence shown here is derived from an EMBL/GenBank/DDBJ whole genome shotgun (WGS) entry which is preliminary data.</text>
</comment>
<reference evidence="3" key="1">
    <citation type="submission" date="2021-03" db="EMBL/GenBank/DDBJ databases">
        <title>Revisited historic fungal species revealed as producer of novel bioactive compounds through whole genome sequencing and comparative genomics.</title>
        <authorList>
            <person name="Vignolle G.A."/>
            <person name="Hochenegger N."/>
            <person name="Mach R.L."/>
            <person name="Mach-Aigner A.R."/>
            <person name="Javad Rahimi M."/>
            <person name="Salim K.A."/>
            <person name="Chan C.M."/>
            <person name="Lim L.B.L."/>
            <person name="Cai F."/>
            <person name="Druzhinina I.S."/>
            <person name="U'Ren J.M."/>
            <person name="Derntl C."/>
        </authorList>
    </citation>
    <scope>NUCLEOTIDE SEQUENCE</scope>
    <source>
        <strain evidence="3">TUCIM 5799</strain>
    </source>
</reference>
<feature type="region of interest" description="Disordered" evidence="1">
    <location>
        <begin position="238"/>
        <end position="293"/>
    </location>
</feature>
<sequence>MPLSVTLPRINDRLSTVSIDISRDEAKQRDNQFNLVDRIHEAETQSLKANLQPAHTFSVSLEPDEFTEEKYAIFENYQRVVHHESPSDITRDGFKRFLCDSPLRRQLFRAPDGTERPLGSFHQCYRLDGKLVAVGVLDLLPHCVSAKYFLYHESIHRFQAGKLGALYEIALAEEKGYGWWYSGFYIHTCPKMRYKIDFKPQYVLDPDRHVWTALDKETLKLFDEKGYLHLSEASSEDSAVSSRNDSSMLDVSGEAAESLSEEKDDDDDDDDGDDDEDEDDDDDLPLLRSNMPGLPSMDLIQQAPLDIIPVRLTQGFISAGDLFDWDNEEVDDPKTAKGMVAELVAAVGLELMLQWALDFRKS</sequence>
<evidence type="ECO:0000313" key="3">
    <source>
        <dbReference type="EMBL" id="KAI1869609.1"/>
    </source>
</evidence>
<evidence type="ECO:0000256" key="1">
    <source>
        <dbReference type="SAM" id="MobiDB-lite"/>
    </source>
</evidence>
<feature type="compositionally biased region" description="Acidic residues" evidence="1">
    <location>
        <begin position="262"/>
        <end position="284"/>
    </location>
</feature>
<dbReference type="PANTHER" id="PTHR21367:SF1">
    <property type="entry name" value="ARGINYL-TRNA--PROTEIN TRANSFERASE 1"/>
    <property type="match status" value="1"/>
</dbReference>
<dbReference type="AlphaFoldDB" id="A0A9P9WLR1"/>
<accession>A0A9P9WLR1</accession>
<dbReference type="Proteomes" id="UP000829685">
    <property type="component" value="Unassembled WGS sequence"/>
</dbReference>
<evidence type="ECO:0000313" key="4">
    <source>
        <dbReference type="Proteomes" id="UP000829685"/>
    </source>
</evidence>
<feature type="compositionally biased region" description="Low complexity" evidence="1">
    <location>
        <begin position="238"/>
        <end position="247"/>
    </location>
</feature>
<evidence type="ECO:0000259" key="2">
    <source>
        <dbReference type="Pfam" id="PF04377"/>
    </source>
</evidence>
<dbReference type="GO" id="GO:0005737">
    <property type="term" value="C:cytoplasm"/>
    <property type="evidence" value="ECO:0007669"/>
    <property type="project" value="TreeGrafter"/>
</dbReference>
<dbReference type="SUPFAM" id="SSF55729">
    <property type="entry name" value="Acyl-CoA N-acyltransferases (Nat)"/>
    <property type="match status" value="1"/>
</dbReference>
<dbReference type="GO" id="GO:0004057">
    <property type="term" value="F:arginyl-tRNA--protein transferase activity"/>
    <property type="evidence" value="ECO:0007669"/>
    <property type="project" value="InterPro"/>
</dbReference>
<dbReference type="InterPro" id="IPR030700">
    <property type="entry name" value="N-end_Aminoacyl_Trfase"/>
</dbReference>
<dbReference type="Pfam" id="PF04377">
    <property type="entry name" value="ATE_C"/>
    <property type="match status" value="1"/>
</dbReference>
<gene>
    <name evidence="3" type="ORF">JX265_006699</name>
</gene>
<dbReference type="InterPro" id="IPR007472">
    <property type="entry name" value="N-end_Aminoacyl_Trfase_C"/>
</dbReference>
<name>A0A9P9WLR1_9PEZI</name>
<dbReference type="EMBL" id="JAFIMR010000015">
    <property type="protein sequence ID" value="KAI1869609.1"/>
    <property type="molecule type" value="Genomic_DNA"/>
</dbReference>
<feature type="domain" description="N-end rule aminoacyl transferase C-terminal" evidence="2">
    <location>
        <begin position="69"/>
        <end position="205"/>
    </location>
</feature>
<keyword evidence="4" id="KW-1185">Reference proteome</keyword>
<proteinExistence type="predicted"/>
<dbReference type="PANTHER" id="PTHR21367">
    <property type="entry name" value="ARGININE-TRNA-PROTEIN TRANSFERASE 1"/>
    <property type="match status" value="1"/>
</dbReference>
<organism evidence="3 4">
    <name type="scientific">Neoarthrinium moseri</name>
    <dbReference type="NCBI Taxonomy" id="1658444"/>
    <lineage>
        <taxon>Eukaryota</taxon>
        <taxon>Fungi</taxon>
        <taxon>Dikarya</taxon>
        <taxon>Ascomycota</taxon>
        <taxon>Pezizomycotina</taxon>
        <taxon>Sordariomycetes</taxon>
        <taxon>Xylariomycetidae</taxon>
        <taxon>Amphisphaeriales</taxon>
        <taxon>Apiosporaceae</taxon>
        <taxon>Neoarthrinium</taxon>
    </lineage>
</organism>
<protein>
    <recommendedName>
        <fullName evidence="2">N-end rule aminoacyl transferase C-terminal domain-containing protein</fullName>
    </recommendedName>
</protein>